<dbReference type="SUPFAM" id="SSF50998">
    <property type="entry name" value="Quinoprotein alcohol dehydrogenase-like"/>
    <property type="match status" value="1"/>
</dbReference>
<dbReference type="GeneID" id="68614365"/>
<dbReference type="Pfam" id="PF13360">
    <property type="entry name" value="PQQ_2"/>
    <property type="match status" value="2"/>
</dbReference>
<feature type="domain" description="Pyrrolo-quinoline quinone repeat" evidence="1">
    <location>
        <begin position="218"/>
        <end position="361"/>
    </location>
</feature>
<sequence>MQRRKFTQSIAALTPLVLGSGCSAFDTASANPPSEISYVGSGNWPTVFANPQNTGHTEHRIDWKTAKMHPTIRSAQIDQHSLSPIVVADQSLAAVGSTTVLLCNLKNDETEWRYETEQKIMSGPAIANETVYFSTTEKVLALDLSSGDIRWTVETTSLDLPLLPSQGRLIVEDKTRSKLLGLDSISGEQSWTQSIANSPQGIALADTTAFVTQRGNTSGSVTAFDTKIGDQQWQRTFDPISIAPTVAGDHVLVGTKGGTVYALNRTDGTTAWKKSVVDAREGIFTPLSVDEDFVYIAPNNGDRTVALALRDGSKRWSADSSMSTMGIASTADSVLVPHRDSLVVRKKSDETVVREVEFGTVIASFCPTGEGVFVASGDEVYRLGG</sequence>
<dbReference type="Gene3D" id="2.130.10.10">
    <property type="entry name" value="YVTN repeat-like/Quinoprotein amine dehydrogenase"/>
    <property type="match status" value="1"/>
</dbReference>
<keyword evidence="3" id="KW-1185">Reference proteome</keyword>
<feature type="domain" description="Pyrrolo-quinoline quinone repeat" evidence="1">
    <location>
        <begin position="60"/>
        <end position="208"/>
    </location>
</feature>
<comment type="caution">
    <text evidence="2">The sequence shown here is derived from an EMBL/GenBank/DDBJ whole genome shotgun (WGS) entry which is preliminary data.</text>
</comment>
<dbReference type="RefSeq" id="WP_227774104.1">
    <property type="nucleotide sequence ID" value="NZ_BAABKX010000015.1"/>
</dbReference>
<proteinExistence type="predicted"/>
<evidence type="ECO:0000259" key="1">
    <source>
        <dbReference type="Pfam" id="PF13360"/>
    </source>
</evidence>
<name>A0AAV3ULF0_9EURY</name>
<dbReference type="AlphaFoldDB" id="A0AAV3ULF0"/>
<evidence type="ECO:0000313" key="2">
    <source>
        <dbReference type="EMBL" id="GAA5056636.1"/>
    </source>
</evidence>
<dbReference type="InterPro" id="IPR002372">
    <property type="entry name" value="PQQ_rpt_dom"/>
</dbReference>
<dbReference type="Proteomes" id="UP001501729">
    <property type="component" value="Unassembled WGS sequence"/>
</dbReference>
<reference evidence="2 3" key="1">
    <citation type="journal article" date="2019" name="Int. J. Syst. Evol. Microbiol.">
        <title>The Global Catalogue of Microorganisms (GCM) 10K type strain sequencing project: providing services to taxonomists for standard genome sequencing and annotation.</title>
        <authorList>
            <consortium name="The Broad Institute Genomics Platform"/>
            <consortium name="The Broad Institute Genome Sequencing Center for Infectious Disease"/>
            <person name="Wu L."/>
            <person name="Ma J."/>
        </authorList>
    </citation>
    <scope>NUCLEOTIDE SEQUENCE [LARGE SCALE GENOMIC DNA]</scope>
    <source>
        <strain evidence="2 3">JCM 17504</strain>
    </source>
</reference>
<protein>
    <recommendedName>
        <fullName evidence="1">Pyrrolo-quinoline quinone repeat domain-containing protein</fullName>
    </recommendedName>
</protein>
<dbReference type="PANTHER" id="PTHR34512">
    <property type="entry name" value="CELL SURFACE PROTEIN"/>
    <property type="match status" value="1"/>
</dbReference>
<dbReference type="InterPro" id="IPR015943">
    <property type="entry name" value="WD40/YVTN_repeat-like_dom_sf"/>
</dbReference>
<organism evidence="2 3">
    <name type="scientific">Haladaptatus pallidirubidus</name>
    <dbReference type="NCBI Taxonomy" id="1008152"/>
    <lineage>
        <taxon>Archaea</taxon>
        <taxon>Methanobacteriati</taxon>
        <taxon>Methanobacteriota</taxon>
        <taxon>Stenosarchaea group</taxon>
        <taxon>Halobacteria</taxon>
        <taxon>Halobacteriales</taxon>
        <taxon>Haladaptataceae</taxon>
        <taxon>Haladaptatus</taxon>
    </lineage>
</organism>
<dbReference type="SMART" id="SM00564">
    <property type="entry name" value="PQQ"/>
    <property type="match status" value="5"/>
</dbReference>
<gene>
    <name evidence="2" type="ORF">GCM10025751_37700</name>
</gene>
<dbReference type="PANTHER" id="PTHR34512:SF30">
    <property type="entry name" value="OUTER MEMBRANE PROTEIN ASSEMBLY FACTOR BAMB"/>
    <property type="match status" value="1"/>
</dbReference>
<evidence type="ECO:0000313" key="3">
    <source>
        <dbReference type="Proteomes" id="UP001501729"/>
    </source>
</evidence>
<dbReference type="InterPro" id="IPR018391">
    <property type="entry name" value="PQQ_b-propeller_rpt"/>
</dbReference>
<dbReference type="EMBL" id="BAABKX010000015">
    <property type="protein sequence ID" value="GAA5056636.1"/>
    <property type="molecule type" value="Genomic_DNA"/>
</dbReference>
<accession>A0AAV3ULF0</accession>
<dbReference type="InterPro" id="IPR011047">
    <property type="entry name" value="Quinoprotein_ADH-like_sf"/>
</dbReference>
<dbReference type="PROSITE" id="PS51257">
    <property type="entry name" value="PROKAR_LIPOPROTEIN"/>
    <property type="match status" value="1"/>
</dbReference>